<reference evidence="4" key="1">
    <citation type="submission" date="2017-02" db="UniProtKB">
        <authorList>
            <consortium name="WormBaseParasite"/>
        </authorList>
    </citation>
    <scope>IDENTIFICATION</scope>
</reference>
<dbReference type="AlphaFoldDB" id="A0A0N5AQS0"/>
<organism evidence="3 4">
    <name type="scientific">Syphacia muris</name>
    <dbReference type="NCBI Taxonomy" id="451379"/>
    <lineage>
        <taxon>Eukaryota</taxon>
        <taxon>Metazoa</taxon>
        <taxon>Ecdysozoa</taxon>
        <taxon>Nematoda</taxon>
        <taxon>Chromadorea</taxon>
        <taxon>Rhabditida</taxon>
        <taxon>Spirurina</taxon>
        <taxon>Oxyuridomorpha</taxon>
        <taxon>Oxyuroidea</taxon>
        <taxon>Oxyuridae</taxon>
        <taxon>Syphacia</taxon>
    </lineage>
</organism>
<dbReference type="GO" id="GO:0006406">
    <property type="term" value="P:mRNA export from nucleus"/>
    <property type="evidence" value="ECO:0007669"/>
    <property type="project" value="TreeGrafter"/>
</dbReference>
<keyword evidence="3" id="KW-1185">Reference proteome</keyword>
<proteinExistence type="predicted"/>
<dbReference type="InterPro" id="IPR045107">
    <property type="entry name" value="SAC3/GANP/THP3"/>
</dbReference>
<feature type="transmembrane region" description="Helical" evidence="1">
    <location>
        <begin position="332"/>
        <end position="350"/>
    </location>
</feature>
<dbReference type="GO" id="GO:0070390">
    <property type="term" value="C:transcription export complex 2"/>
    <property type="evidence" value="ECO:0007669"/>
    <property type="project" value="TreeGrafter"/>
</dbReference>
<dbReference type="Pfam" id="PF03399">
    <property type="entry name" value="SAC3_GANP"/>
    <property type="match status" value="1"/>
</dbReference>
<dbReference type="STRING" id="451379.A0A0N5AQS0"/>
<feature type="transmembrane region" description="Helical" evidence="1">
    <location>
        <begin position="267"/>
        <end position="285"/>
    </location>
</feature>
<evidence type="ECO:0000259" key="2">
    <source>
        <dbReference type="Pfam" id="PF03399"/>
    </source>
</evidence>
<dbReference type="GO" id="GO:0005737">
    <property type="term" value="C:cytoplasm"/>
    <property type="evidence" value="ECO:0007669"/>
    <property type="project" value="TreeGrafter"/>
</dbReference>
<dbReference type="PANTHER" id="PTHR12436">
    <property type="entry name" value="80 KDA MCM3-ASSOCIATED PROTEIN"/>
    <property type="match status" value="1"/>
</dbReference>
<sequence length="352" mass="41968">MYQILDERDKILSKARVRSGTCMDMCPEKERYLRVVQKRINPYECNAEGKMMAEITVKDYSRSAADQEEPLPHELRPAEVLSRTMNYLIANEVPSKDEELCVWYDFLWNRTRAIRKDITQQMMVNETAVMLNEQCARFHIFAAHRLCKLDNNEFDQKMNTENLSKCLQSLRHLYEDLGKKGVYCKSEAEFRAYDIMYIYIYIYNFLRGFCFCFLLIFNFFSADVQVLSYRPEIRTSSVVKFALQLFSSYQSGNYRRFFKLLLEKADYLQVYFSISCFIYFFNFPLHKLTGLLGFDDDDQSREMARFYGFDEFVQPKERPVLMHSWIEKKKDFTSLSKVALLLIFIILFLMEI</sequence>
<accession>A0A0N5AQS0</accession>
<keyword evidence="1" id="KW-0812">Transmembrane</keyword>
<name>A0A0N5AQS0_9BILA</name>
<protein>
    <submittedName>
        <fullName evidence="4">SAC3_GANP domain-containing protein</fullName>
    </submittedName>
</protein>
<evidence type="ECO:0000256" key="1">
    <source>
        <dbReference type="SAM" id="Phobius"/>
    </source>
</evidence>
<feature type="domain" description="SAC3/GANP/THP3 conserved" evidence="2">
    <location>
        <begin position="25"/>
        <end position="277"/>
    </location>
</feature>
<evidence type="ECO:0000313" key="4">
    <source>
        <dbReference type="WBParaSite" id="SMUV_0000704401-mRNA-1"/>
    </source>
</evidence>
<dbReference type="Proteomes" id="UP000046393">
    <property type="component" value="Unplaced"/>
</dbReference>
<evidence type="ECO:0000313" key="3">
    <source>
        <dbReference type="Proteomes" id="UP000046393"/>
    </source>
</evidence>
<dbReference type="Gene3D" id="1.25.40.990">
    <property type="match status" value="1"/>
</dbReference>
<keyword evidence="1" id="KW-0472">Membrane</keyword>
<feature type="transmembrane region" description="Helical" evidence="1">
    <location>
        <begin position="198"/>
        <end position="220"/>
    </location>
</feature>
<dbReference type="PANTHER" id="PTHR12436:SF3">
    <property type="entry name" value="GERMINAL-CENTER ASSOCIATED NUCLEAR PROTEIN"/>
    <property type="match status" value="1"/>
</dbReference>
<dbReference type="InterPro" id="IPR005062">
    <property type="entry name" value="SAC3/GANP/THP3_conserved"/>
</dbReference>
<dbReference type="WBParaSite" id="SMUV_0000704401-mRNA-1">
    <property type="protein sequence ID" value="SMUV_0000704401-mRNA-1"/>
    <property type="gene ID" value="SMUV_0000704401"/>
</dbReference>
<keyword evidence="1" id="KW-1133">Transmembrane helix</keyword>